<gene>
    <name evidence="1" type="ORF">M3M39_04860</name>
</gene>
<proteinExistence type="predicted"/>
<keyword evidence="2" id="KW-1185">Reference proteome</keyword>
<evidence type="ECO:0000313" key="1">
    <source>
        <dbReference type="EMBL" id="USS87454.1"/>
    </source>
</evidence>
<reference evidence="1" key="1">
    <citation type="submission" date="2022-05" db="EMBL/GenBank/DDBJ databases">
        <authorList>
            <person name="Oliphant S.A."/>
            <person name="Watson-Haigh N.S."/>
            <person name="Sumby K.M."/>
            <person name="Gardner J.M."/>
            <person name="Jiranek V."/>
        </authorList>
    </citation>
    <scope>NUCLEOTIDE SEQUENCE</scope>
    <source>
        <strain evidence="1">KI11_C11</strain>
    </source>
</reference>
<dbReference type="RefSeq" id="WP_252796750.1">
    <property type="nucleotide sequence ID" value="NZ_CP097118.1"/>
</dbReference>
<name>A0ABY5BUM7_9LACO</name>
<sequence>MRTMFNSNNGEAIHLETEIAQIVDFPDVIKKTDLMNTGWKTGGLNFGPQVTDSTQLNWRVRKENGVIYFDLSGRAKVTKYFFAQRGWEDGQLLWFPDSLIDDSLGVQRMTCSIAGYNGEFWVRSWDRRIVLDTSWGNAVGFKPEYIGDEVTVEINGSCHLVYS</sequence>
<dbReference type="Proteomes" id="UP001057025">
    <property type="component" value="Chromosome"/>
</dbReference>
<organism evidence="1 2">
    <name type="scientific">Fructilactobacillus hinvesii</name>
    <dbReference type="NCBI Taxonomy" id="2940300"/>
    <lineage>
        <taxon>Bacteria</taxon>
        <taxon>Bacillati</taxon>
        <taxon>Bacillota</taxon>
        <taxon>Bacilli</taxon>
        <taxon>Lactobacillales</taxon>
        <taxon>Lactobacillaceae</taxon>
        <taxon>Fructilactobacillus</taxon>
    </lineage>
</organism>
<accession>A0ABY5BUM7</accession>
<dbReference type="EMBL" id="CP097118">
    <property type="protein sequence ID" value="USS87454.1"/>
    <property type="molecule type" value="Genomic_DNA"/>
</dbReference>
<evidence type="ECO:0000313" key="2">
    <source>
        <dbReference type="Proteomes" id="UP001057025"/>
    </source>
</evidence>
<protein>
    <submittedName>
        <fullName evidence="1">Uncharacterized protein</fullName>
    </submittedName>
</protein>